<evidence type="ECO:0000313" key="2">
    <source>
        <dbReference type="EMBL" id="ODV84815.1"/>
    </source>
</evidence>
<evidence type="ECO:0000259" key="1">
    <source>
        <dbReference type="PROSITE" id="PS51747"/>
    </source>
</evidence>
<dbReference type="CDD" id="cd01285">
    <property type="entry name" value="nucleoside_deaminase"/>
    <property type="match status" value="1"/>
</dbReference>
<dbReference type="SUPFAM" id="SSF53927">
    <property type="entry name" value="Cytidine deaminase-like"/>
    <property type="match status" value="1"/>
</dbReference>
<reference evidence="3" key="1">
    <citation type="submission" date="2016-04" db="EMBL/GenBank/DDBJ databases">
        <title>Comparative genomics of biotechnologically important yeasts.</title>
        <authorList>
            <consortium name="DOE Joint Genome Institute"/>
            <person name="Riley R."/>
            <person name="Haridas S."/>
            <person name="Wolfe K.H."/>
            <person name="Lopes M.R."/>
            <person name="Hittinger C.T."/>
            <person name="Goker M."/>
            <person name="Salamov A."/>
            <person name="Wisecaver J."/>
            <person name="Long T.M."/>
            <person name="Aerts A.L."/>
            <person name="Barry K."/>
            <person name="Choi C."/>
            <person name="Clum A."/>
            <person name="Coughlan A.Y."/>
            <person name="Deshpande S."/>
            <person name="Douglass A.P."/>
            <person name="Hanson S.J."/>
            <person name="Klenk H.-P."/>
            <person name="Labutti K."/>
            <person name="Lapidus A."/>
            <person name="Lindquist E."/>
            <person name="Lipzen A."/>
            <person name="Meier-Kolthoff J.P."/>
            <person name="Ohm R.A."/>
            <person name="Otillar R.P."/>
            <person name="Pangilinan J."/>
            <person name="Peng Y."/>
            <person name="Rokas A."/>
            <person name="Rosa C.A."/>
            <person name="Scheuner C."/>
            <person name="Sibirny A.A."/>
            <person name="Slot J.C."/>
            <person name="Stielow J.B."/>
            <person name="Sun H."/>
            <person name="Kurtzman C.P."/>
            <person name="Blackwell M."/>
            <person name="Grigoriev I.V."/>
            <person name="Jeffries T.W."/>
        </authorList>
    </citation>
    <scope>NUCLEOTIDE SEQUENCE [LARGE SCALE GENOMIC DNA]</scope>
    <source>
        <strain evidence="3">NRRL YB-2248</strain>
    </source>
</reference>
<dbReference type="InterPro" id="IPR002125">
    <property type="entry name" value="CMP_dCMP_dom"/>
</dbReference>
<dbReference type="Gene3D" id="3.40.140.10">
    <property type="entry name" value="Cytidine Deaminase, domain 2"/>
    <property type="match status" value="1"/>
</dbReference>
<feature type="domain" description="CMP/dCMP-type deaminase" evidence="1">
    <location>
        <begin position="18"/>
        <end position="127"/>
    </location>
</feature>
<dbReference type="OrthoDB" id="408702at2759"/>
<gene>
    <name evidence="2" type="ORF">CANARDRAFT_176641</name>
</gene>
<protein>
    <recommendedName>
        <fullName evidence="1">CMP/dCMP-type deaminase domain-containing protein</fullName>
    </recommendedName>
</protein>
<sequence length="172" mass="19511">MSDNTSIFPQRSQLPTIDQIHTNLRKAIDVANQAKQFGKHPFGCILVGPDNQEVLFRQGNINTLNHAESTLCRIAFDMYPPEFLWKCTLYTNFEPCCMCAGSIYWGNIGRVVYGLTESRLLELTGNDKENMTLDLTCTTVFSKGQKDIQVLGPFEELANEVLKDHLEFWNGD</sequence>
<dbReference type="EMBL" id="KV453855">
    <property type="protein sequence ID" value="ODV84815.1"/>
    <property type="molecule type" value="Genomic_DNA"/>
</dbReference>
<evidence type="ECO:0000313" key="3">
    <source>
        <dbReference type="Proteomes" id="UP000094801"/>
    </source>
</evidence>
<dbReference type="AlphaFoldDB" id="A0A1E4SZ78"/>
<dbReference type="GO" id="GO:0006152">
    <property type="term" value="P:purine nucleoside catabolic process"/>
    <property type="evidence" value="ECO:0007669"/>
    <property type="project" value="TreeGrafter"/>
</dbReference>
<proteinExistence type="predicted"/>
<keyword evidence="3" id="KW-1185">Reference proteome</keyword>
<dbReference type="GO" id="GO:0047974">
    <property type="term" value="F:guanosine deaminase activity"/>
    <property type="evidence" value="ECO:0007669"/>
    <property type="project" value="TreeGrafter"/>
</dbReference>
<accession>A0A1E4SZ78</accession>
<dbReference type="PANTHER" id="PTHR11079:SF161">
    <property type="entry name" value="CMP_DCMP-TYPE DEAMINASE DOMAIN-CONTAINING PROTEIN"/>
    <property type="match status" value="1"/>
</dbReference>
<name>A0A1E4SZ78_9ASCO</name>
<dbReference type="PANTHER" id="PTHR11079">
    <property type="entry name" value="CYTOSINE DEAMINASE FAMILY MEMBER"/>
    <property type="match status" value="1"/>
</dbReference>
<dbReference type="STRING" id="983967.A0A1E4SZ78"/>
<dbReference type="Proteomes" id="UP000094801">
    <property type="component" value="Unassembled WGS sequence"/>
</dbReference>
<dbReference type="Pfam" id="PF00383">
    <property type="entry name" value="dCMP_cyt_deam_1"/>
    <property type="match status" value="1"/>
</dbReference>
<dbReference type="PROSITE" id="PS51747">
    <property type="entry name" value="CYT_DCMP_DEAMINASES_2"/>
    <property type="match status" value="1"/>
</dbReference>
<organism evidence="2 3">
    <name type="scientific">[Candida] arabinofermentans NRRL YB-2248</name>
    <dbReference type="NCBI Taxonomy" id="983967"/>
    <lineage>
        <taxon>Eukaryota</taxon>
        <taxon>Fungi</taxon>
        <taxon>Dikarya</taxon>
        <taxon>Ascomycota</taxon>
        <taxon>Saccharomycotina</taxon>
        <taxon>Pichiomycetes</taxon>
        <taxon>Pichiales</taxon>
        <taxon>Pichiaceae</taxon>
        <taxon>Ogataea</taxon>
        <taxon>Ogataea/Candida clade</taxon>
    </lineage>
</organism>
<dbReference type="InterPro" id="IPR016193">
    <property type="entry name" value="Cytidine_deaminase-like"/>
</dbReference>